<name>A0A1I1ZW87_9BACT</name>
<dbReference type="InParanoid" id="A0A1I1ZW87"/>
<dbReference type="eggNOG" id="ENOG5033U33">
    <property type="taxonomic scope" value="Bacteria"/>
</dbReference>
<accession>A0A1I1ZW87</accession>
<reference evidence="1 2" key="1">
    <citation type="submission" date="2016-10" db="EMBL/GenBank/DDBJ databases">
        <authorList>
            <person name="de Groot N.N."/>
        </authorList>
    </citation>
    <scope>NUCLEOTIDE SEQUENCE [LARGE SCALE GENOMIC DNA]</scope>
    <source>
        <strain evidence="1 2">DSM 19012</strain>
    </source>
</reference>
<evidence type="ECO:0008006" key="3">
    <source>
        <dbReference type="Google" id="ProtNLM"/>
    </source>
</evidence>
<proteinExistence type="predicted"/>
<keyword evidence="2" id="KW-1185">Reference proteome</keyword>
<protein>
    <recommendedName>
        <fullName evidence="3">Outer membrane protein beta-barrel domain-containing protein</fullName>
    </recommendedName>
</protein>
<dbReference type="EMBL" id="FONA01000010">
    <property type="protein sequence ID" value="SFE34810.1"/>
    <property type="molecule type" value="Genomic_DNA"/>
</dbReference>
<dbReference type="OrthoDB" id="1118142at2"/>
<dbReference type="AlphaFoldDB" id="A0A1I1ZW87"/>
<organism evidence="1 2">
    <name type="scientific">Thermophagus xiamenensis</name>
    <dbReference type="NCBI Taxonomy" id="385682"/>
    <lineage>
        <taxon>Bacteria</taxon>
        <taxon>Pseudomonadati</taxon>
        <taxon>Bacteroidota</taxon>
        <taxon>Bacteroidia</taxon>
        <taxon>Marinilabiliales</taxon>
        <taxon>Marinilabiliaceae</taxon>
        <taxon>Thermophagus</taxon>
    </lineage>
</organism>
<sequence length="282" mass="31952">MNIVRLAIAVICILIISSSINTSAQRKRGDFSLGEGLTITPKVGYNLFFGDLVDKSRGSISLGVVADREMSNFLSLRTQLIGGTMQGQQVFQTSGLVYAEFDNFYTEFTVGGAYKPLNHLLGYFRERRFQPYAHLNAGLVYFSATEYWGPASQGTPGEEWRSASGVSPVVTMGGGTSVWISPIVSLNFELTGSLAFSDQLDVHDVWYHTYEDWENKVNAQTTNPNDFYYTFTVGVSFMIDQSKFSNSSRYNRKSYIKTRHYYKTKNKRRSFKRPGQKKFLFF</sequence>
<dbReference type="RefSeq" id="WP_029626544.1">
    <property type="nucleotide sequence ID" value="NZ_AFSL01000035.1"/>
</dbReference>
<dbReference type="Proteomes" id="UP000181976">
    <property type="component" value="Unassembled WGS sequence"/>
</dbReference>
<evidence type="ECO:0000313" key="2">
    <source>
        <dbReference type="Proteomes" id="UP000181976"/>
    </source>
</evidence>
<evidence type="ECO:0000313" key="1">
    <source>
        <dbReference type="EMBL" id="SFE34810.1"/>
    </source>
</evidence>
<gene>
    <name evidence="1" type="ORF">SAMN05444380_1106</name>
</gene>
<dbReference type="STRING" id="385682.SAMN05444380_1106"/>